<dbReference type="OrthoDB" id="708126at2"/>
<organism evidence="1 2">
    <name type="scientific">Sphingobacterium allocomposti</name>
    <dbReference type="NCBI Taxonomy" id="415956"/>
    <lineage>
        <taxon>Bacteria</taxon>
        <taxon>Pseudomonadati</taxon>
        <taxon>Bacteroidota</taxon>
        <taxon>Sphingobacteriia</taxon>
        <taxon>Sphingobacteriales</taxon>
        <taxon>Sphingobacteriaceae</taxon>
        <taxon>Sphingobacterium</taxon>
    </lineage>
</organism>
<evidence type="ECO:0000313" key="2">
    <source>
        <dbReference type="Proteomes" id="UP000325105"/>
    </source>
</evidence>
<dbReference type="AlphaFoldDB" id="A0A5S5DMV6"/>
<reference evidence="1 2" key="1">
    <citation type="submission" date="2019-07" db="EMBL/GenBank/DDBJ databases">
        <title>Genomic Encyclopedia of Archaeal and Bacterial Type Strains, Phase II (KMG-II): from individual species to whole genera.</title>
        <authorList>
            <person name="Goeker M."/>
        </authorList>
    </citation>
    <scope>NUCLEOTIDE SEQUENCE [LARGE SCALE GENOMIC DNA]</scope>
    <source>
        <strain evidence="1 2">DSM 18850</strain>
    </source>
</reference>
<sequence>MDIDLRIDKYDFHYEFRKNPSAFNWGFHPERMIIRNEGLRTRNGELYERYLKAVFPERCKDEMNDFWRILEGLKQVTGQEAKIIFDQHGLNIVKSDICWEEEDAIFVPGRVPDEEIEYLIEDEELILNRIYADWVTSRHTLWLDTSDLALERTSGLSSLTPSIS</sequence>
<proteinExistence type="predicted"/>
<protein>
    <submittedName>
        <fullName evidence="1">Uncharacterized protein</fullName>
    </submittedName>
</protein>
<dbReference type="Proteomes" id="UP000325105">
    <property type="component" value="Unassembled WGS sequence"/>
</dbReference>
<dbReference type="RefSeq" id="WP_148907664.1">
    <property type="nucleotide sequence ID" value="NZ_VNHX01000003.1"/>
</dbReference>
<evidence type="ECO:0000313" key="1">
    <source>
        <dbReference type="EMBL" id="TYP97280.1"/>
    </source>
</evidence>
<gene>
    <name evidence="1" type="ORF">BC792_103207</name>
</gene>
<name>A0A5S5DMV6_9SPHI</name>
<dbReference type="EMBL" id="VNHX01000003">
    <property type="protein sequence ID" value="TYP97280.1"/>
    <property type="molecule type" value="Genomic_DNA"/>
</dbReference>
<accession>A0A5S5DMV6</accession>
<keyword evidence="2" id="KW-1185">Reference proteome</keyword>
<comment type="caution">
    <text evidence="1">The sequence shown here is derived from an EMBL/GenBank/DDBJ whole genome shotgun (WGS) entry which is preliminary data.</text>
</comment>